<comment type="function">
    <text evidence="5">Involved in chemotaxis. Part of a chemotaxis signal transduction system that modulates chemotaxis in response to various stimuli. Catalyzes the demethylation of specific methylglutamate residues introduced into the chemoreceptors (methyl-accepting chemotaxis proteins or MCP) by CheR. Also mediates the irreversible deamidation of specific glutamine residues to glutamic acid.</text>
</comment>
<keyword evidence="1 5" id="KW-0963">Cytoplasm</keyword>
<gene>
    <name evidence="5" type="primary">cheB</name>
    <name evidence="10" type="ORF">OLEAN_C12250</name>
</gene>
<feature type="active site" evidence="5 6">
    <location>
        <position position="285"/>
    </location>
</feature>
<dbReference type="AlphaFoldDB" id="R4YL51"/>
<feature type="active site" evidence="5 6">
    <location>
        <position position="163"/>
    </location>
</feature>
<organism evidence="10 11">
    <name type="scientific">Oleispira antarctica RB-8</name>
    <dbReference type="NCBI Taxonomy" id="698738"/>
    <lineage>
        <taxon>Bacteria</taxon>
        <taxon>Pseudomonadati</taxon>
        <taxon>Pseudomonadota</taxon>
        <taxon>Gammaproteobacteria</taxon>
        <taxon>Oceanospirillales</taxon>
        <taxon>Oceanospirillaceae</taxon>
        <taxon>Oleispira</taxon>
    </lineage>
</organism>
<evidence type="ECO:0000256" key="7">
    <source>
        <dbReference type="PROSITE-ProRule" id="PRU00169"/>
    </source>
</evidence>
<evidence type="ECO:0000256" key="1">
    <source>
        <dbReference type="ARBA" id="ARBA00022490"/>
    </source>
</evidence>
<dbReference type="PIRSF" id="PIRSF000876">
    <property type="entry name" value="RR_chemtxs_CheB"/>
    <property type="match status" value="1"/>
</dbReference>
<comment type="similarity">
    <text evidence="5">Belongs to the CheB family.</text>
</comment>
<dbReference type="InterPro" id="IPR011006">
    <property type="entry name" value="CheY-like_superfamily"/>
</dbReference>
<evidence type="ECO:0000256" key="3">
    <source>
        <dbReference type="ARBA" id="ARBA00022801"/>
    </source>
</evidence>
<dbReference type="PANTHER" id="PTHR42872">
    <property type="entry name" value="PROTEIN-GLUTAMATE METHYLESTERASE/PROTEIN-GLUTAMINE GLUTAMINASE"/>
    <property type="match status" value="1"/>
</dbReference>
<comment type="PTM">
    <text evidence="5">Phosphorylated by CheA. Phosphorylation of the N-terminal regulatory domain activates the methylesterase activity.</text>
</comment>
<dbReference type="EC" id="3.1.1.61" evidence="5"/>
<dbReference type="NCBIfam" id="NF009206">
    <property type="entry name" value="PRK12555.1"/>
    <property type="match status" value="1"/>
</dbReference>
<dbReference type="NCBIfam" id="NF001965">
    <property type="entry name" value="PRK00742.1"/>
    <property type="match status" value="1"/>
</dbReference>
<sequence>MVKIRVLVIDDSALIRQMLTEILNSRDDIDVVGTAEDPFIAREKIKQLSPDVLTLDIEMPRMTGLQFLKNLMRLRPMPVIMVSTLTERGAPETLEALELGAVDYICKPKAKTETKLRIFADDLVSKVRMASTARVRPFEQNKTRVPVARSSATFSKVIAVGASTGGTEAIKELLTSVPENCPPILITQHIPKVFSTSFAERLDRCLAMEVFEAQEGMIIRSGCVYIAPGDYHLTIAKSGTKMVCRIIQTEKVNRHRPAVDVMFNSILEAYGPNVVAVMLTGMGNDGAQGMLKLKQAGAVTYAQDEATSVVWGMPQAAYNIGAVDELLPLQKITERMLWSAQKK</sequence>
<feature type="modified residue" description="4-aspartylphosphate" evidence="5 7">
    <location>
        <position position="56"/>
    </location>
</feature>
<evidence type="ECO:0000256" key="4">
    <source>
        <dbReference type="ARBA" id="ARBA00048267"/>
    </source>
</evidence>
<comment type="catalytic activity">
    <reaction evidence="4 5">
        <text>[protein]-L-glutamate 5-O-methyl ester + H2O = L-glutamyl-[protein] + methanol + H(+)</text>
        <dbReference type="Rhea" id="RHEA:23236"/>
        <dbReference type="Rhea" id="RHEA-COMP:10208"/>
        <dbReference type="Rhea" id="RHEA-COMP:10311"/>
        <dbReference type="ChEBI" id="CHEBI:15377"/>
        <dbReference type="ChEBI" id="CHEBI:15378"/>
        <dbReference type="ChEBI" id="CHEBI:17790"/>
        <dbReference type="ChEBI" id="CHEBI:29973"/>
        <dbReference type="ChEBI" id="CHEBI:82795"/>
        <dbReference type="EC" id="3.1.1.61"/>
    </reaction>
</comment>
<dbReference type="InterPro" id="IPR000673">
    <property type="entry name" value="Sig_transdc_resp-reg_Me-estase"/>
</dbReference>
<keyword evidence="11" id="KW-1185">Reference proteome</keyword>
<evidence type="ECO:0000259" key="8">
    <source>
        <dbReference type="PROSITE" id="PS50110"/>
    </source>
</evidence>
<dbReference type="Pfam" id="PF01339">
    <property type="entry name" value="CheB_methylest"/>
    <property type="match status" value="1"/>
</dbReference>
<proteinExistence type="inferred from homology"/>
<feature type="domain" description="Response regulatory" evidence="8">
    <location>
        <begin position="5"/>
        <end position="122"/>
    </location>
</feature>
<evidence type="ECO:0000256" key="6">
    <source>
        <dbReference type="PROSITE-ProRule" id="PRU00050"/>
    </source>
</evidence>
<dbReference type="SMART" id="SM00448">
    <property type="entry name" value="REC"/>
    <property type="match status" value="1"/>
</dbReference>
<dbReference type="OrthoDB" id="9793421at2"/>
<evidence type="ECO:0000256" key="5">
    <source>
        <dbReference type="HAMAP-Rule" id="MF_00099"/>
    </source>
</evidence>
<dbReference type="InterPro" id="IPR035909">
    <property type="entry name" value="CheB_C"/>
</dbReference>
<feature type="domain" description="CheB-type methylesterase" evidence="9">
    <location>
        <begin position="151"/>
        <end position="343"/>
    </location>
</feature>
<dbReference type="CDD" id="cd16432">
    <property type="entry name" value="CheB_Rec"/>
    <property type="match status" value="1"/>
</dbReference>
<dbReference type="Gene3D" id="3.40.50.2300">
    <property type="match status" value="1"/>
</dbReference>
<dbReference type="KEGG" id="oai:OLEAN_C12250"/>
<dbReference type="PROSITE" id="PS50122">
    <property type="entry name" value="CHEB"/>
    <property type="match status" value="1"/>
</dbReference>
<dbReference type="Pfam" id="PF00072">
    <property type="entry name" value="Response_reg"/>
    <property type="match status" value="1"/>
</dbReference>
<keyword evidence="2 5" id="KW-0145">Chemotaxis</keyword>
<dbReference type="CDD" id="cd17541">
    <property type="entry name" value="REC_CheB-like"/>
    <property type="match status" value="1"/>
</dbReference>
<protein>
    <recommendedName>
        <fullName evidence="5">Protein-glutamate methylesterase/protein-glutamine glutaminase</fullName>
        <ecNumber evidence="5">3.1.1.61</ecNumber>
        <ecNumber evidence="5">3.5.1.44</ecNumber>
    </recommendedName>
</protein>
<dbReference type="GO" id="GO:0008984">
    <property type="term" value="F:protein-glutamate methylesterase activity"/>
    <property type="evidence" value="ECO:0007669"/>
    <property type="project" value="UniProtKB-UniRule"/>
</dbReference>
<dbReference type="PROSITE" id="PS50110">
    <property type="entry name" value="RESPONSE_REGULATORY"/>
    <property type="match status" value="1"/>
</dbReference>
<feature type="active site" evidence="5 6">
    <location>
        <position position="189"/>
    </location>
</feature>
<keyword evidence="5 7" id="KW-0597">Phosphoprotein</keyword>
<evidence type="ECO:0000313" key="10">
    <source>
        <dbReference type="EMBL" id="CCK75401.1"/>
    </source>
</evidence>
<name>R4YL51_OLEAN</name>
<dbReference type="STRING" id="698738.OLEAN_C12250"/>
<keyword evidence="3 5" id="KW-0378">Hydrolase</keyword>
<dbReference type="HAMAP" id="MF_00099">
    <property type="entry name" value="CheB_chemtxs"/>
    <property type="match status" value="1"/>
</dbReference>
<dbReference type="GO" id="GO:0005737">
    <property type="term" value="C:cytoplasm"/>
    <property type="evidence" value="ECO:0007669"/>
    <property type="project" value="UniProtKB-SubCell"/>
</dbReference>
<dbReference type="SUPFAM" id="SSF52738">
    <property type="entry name" value="Methylesterase CheB, C-terminal domain"/>
    <property type="match status" value="1"/>
</dbReference>
<reference evidence="10 11" key="1">
    <citation type="journal article" date="2013" name="Nat. Commun.">
        <title>Genome sequence and functional genomic analysis of the oil-degrading bacterium Oleispira antarctica.</title>
        <authorList>
            <person name="Kube M."/>
            <person name="Chernikova T.N."/>
            <person name="Al-Ramahi Y."/>
            <person name="Beloqui A."/>
            <person name="Lopez-Cortez N."/>
            <person name="Guazzaroni M.E."/>
            <person name="Heipieper H.J."/>
            <person name="Klages S."/>
            <person name="Kotsyurbenko O.R."/>
            <person name="Langer I."/>
            <person name="Nechitaylo T.Y."/>
            <person name="Lunsdorf H."/>
            <person name="Fernandez M."/>
            <person name="Juarez S."/>
            <person name="Ciordia S."/>
            <person name="Singer A."/>
            <person name="Kagan O."/>
            <person name="Egorova O."/>
            <person name="Petit P.A."/>
            <person name="Stogios P."/>
            <person name="Kim Y."/>
            <person name="Tchigvintsev A."/>
            <person name="Flick R."/>
            <person name="Denaro R."/>
            <person name="Genovese M."/>
            <person name="Albar J.P."/>
            <person name="Reva O.N."/>
            <person name="Martinez-Gomariz M."/>
            <person name="Tran H."/>
            <person name="Ferrer M."/>
            <person name="Savchenko A."/>
            <person name="Yakunin A.F."/>
            <person name="Yakimov M.M."/>
            <person name="Golyshina O.V."/>
            <person name="Reinhardt R."/>
            <person name="Golyshin P.N."/>
        </authorList>
    </citation>
    <scope>NUCLEOTIDE SEQUENCE [LARGE SCALE GENOMIC DNA]</scope>
</reference>
<dbReference type="InterPro" id="IPR008248">
    <property type="entry name" value="CheB-like"/>
</dbReference>
<dbReference type="SUPFAM" id="SSF52172">
    <property type="entry name" value="CheY-like"/>
    <property type="match status" value="1"/>
</dbReference>
<evidence type="ECO:0000256" key="2">
    <source>
        <dbReference type="ARBA" id="ARBA00022500"/>
    </source>
</evidence>
<comment type="domain">
    <text evidence="5">Contains a C-terminal catalytic domain, and an N-terminal region which modulates catalytic activity.</text>
</comment>
<comment type="subcellular location">
    <subcellularLocation>
        <location evidence="5">Cytoplasm</location>
    </subcellularLocation>
</comment>
<dbReference type="GO" id="GO:0006935">
    <property type="term" value="P:chemotaxis"/>
    <property type="evidence" value="ECO:0007669"/>
    <property type="project" value="UniProtKB-UniRule"/>
</dbReference>
<comment type="catalytic activity">
    <reaction evidence="5">
        <text>L-glutaminyl-[protein] + H2O = L-glutamyl-[protein] + NH4(+)</text>
        <dbReference type="Rhea" id="RHEA:16441"/>
        <dbReference type="Rhea" id="RHEA-COMP:10207"/>
        <dbReference type="Rhea" id="RHEA-COMP:10208"/>
        <dbReference type="ChEBI" id="CHEBI:15377"/>
        <dbReference type="ChEBI" id="CHEBI:28938"/>
        <dbReference type="ChEBI" id="CHEBI:29973"/>
        <dbReference type="ChEBI" id="CHEBI:30011"/>
        <dbReference type="EC" id="3.5.1.44"/>
    </reaction>
</comment>
<dbReference type="InterPro" id="IPR001789">
    <property type="entry name" value="Sig_transdc_resp-reg_receiver"/>
</dbReference>
<evidence type="ECO:0000313" key="11">
    <source>
        <dbReference type="Proteomes" id="UP000032749"/>
    </source>
</evidence>
<dbReference type="EMBL" id="FO203512">
    <property type="protein sequence ID" value="CCK75401.1"/>
    <property type="molecule type" value="Genomic_DNA"/>
</dbReference>
<dbReference type="GO" id="GO:0000156">
    <property type="term" value="F:phosphorelay response regulator activity"/>
    <property type="evidence" value="ECO:0007669"/>
    <property type="project" value="InterPro"/>
</dbReference>
<dbReference type="PATRIC" id="fig|698738.3.peg.1271"/>
<evidence type="ECO:0000259" key="9">
    <source>
        <dbReference type="PROSITE" id="PS50122"/>
    </source>
</evidence>
<dbReference type="EC" id="3.5.1.44" evidence="5"/>
<dbReference type="HOGENOM" id="CLU_000445_51_0_6"/>
<dbReference type="GO" id="GO:0050568">
    <property type="term" value="F:protein-glutamine glutaminase activity"/>
    <property type="evidence" value="ECO:0007669"/>
    <property type="project" value="UniProtKB-UniRule"/>
</dbReference>
<dbReference type="Proteomes" id="UP000032749">
    <property type="component" value="Chromosome"/>
</dbReference>
<dbReference type="Gene3D" id="3.40.50.180">
    <property type="entry name" value="Methylesterase CheB, C-terminal domain"/>
    <property type="match status" value="1"/>
</dbReference>
<dbReference type="PANTHER" id="PTHR42872:SF6">
    <property type="entry name" value="PROTEIN-GLUTAMATE METHYLESTERASE_PROTEIN-GLUTAMINE GLUTAMINASE"/>
    <property type="match status" value="1"/>
</dbReference>
<accession>R4YL51</accession>